<evidence type="ECO:0000313" key="2">
    <source>
        <dbReference type="Proteomes" id="UP000827976"/>
    </source>
</evidence>
<keyword evidence="1" id="KW-0723">Serine/threonine-protein kinase</keyword>
<evidence type="ECO:0000313" key="1">
    <source>
        <dbReference type="EMBL" id="KAH7669499.1"/>
    </source>
</evidence>
<keyword evidence="1" id="KW-0808">Transferase</keyword>
<accession>A0ACB7V7Y1</accession>
<proteinExistence type="predicted"/>
<sequence length="979" mass="107464">MSCTESERNSLLKFKAGLQDPLQLLSSWTGEDCCAWRGVECSNTSMHVVKLDLRYHHLFHGLTNGGRLSGEINPSLLGLQHLNYLDLSFNNFRGTEIPSFIGSLSGLTYLNLSNAGFTGVIPPQLGNLSSLSFLDLNSFYSMYALYAGSLQWLSSLSSLQYLDMSGVNLAKVSSDDLFHAINMLPVLSVLILPNCQLHLLSPSSHSFLNLSRSSLTTIDLSNNQINSTFPFWLTNCSRLLHLDLWLNHFHGVIPEAIGNMKSLEVIQLGLNDFVGPLPTSIRDLCSLHTLDISFNNLGEETSTLSRIFSGCAGNAIETLNLRNSNLRGELSGWLGMLKSITILDLGNNSLYGPIPESIGNLSNLKTLYLTYNGLNGTLPESIGQLSELKVLEITCNSLTGVISEAHFANLSSLESLSMSSNSLVVNISKDWLPPFHLIAISFGSCYLGPRFPEWLRTQKDFYMLNLPNTGITGTLPDWFWNLSYSITILDLSENQITGTIPASVKFGKIGIFNLRSNKFEGPLPPLPLDAIYVDLSDNSFSGDLIPIFSEHIITLKLIFLSNNFLNGTLPSAVCKFRRLQVIDISSNSIFGELPTCWENLPALEALNLENNSLTGEIPSSIGSLKFMQVLHLGSNNLTGEIPLQLRYCKILVTLDLGGNKLSGKIPLWIGESLPLLRILRLRSNMFYGDIPEELSSLSSLQILDLAENNLSGVISKAFGNFTAMKLANEGRQSIMDGFRSQVITSLGNYSRIGYTDSLSVVTKGRELKYSKTLQFVASIDLSSNWLSGEIPEELGNLHGIQNLNLSGNRLAGRIPESISGLKSLESLDLSRNELVGEIPSSIAALTSLSHLNLSYNNLSGRIPSGSQLQTFNDPSTYIGNYNLCGPPLTVKCGDVNETIVLSKEGDDADESEMSWLYFGCAVGYVMGLWTVCVTLLIGEAWRNSYFSLIDYIHTKFAALASINCSRNNKVEDETNGERC</sequence>
<keyword evidence="1" id="KW-0418">Kinase</keyword>
<name>A0ACB7V7Y1_DIOAL</name>
<protein>
    <submittedName>
        <fullName evidence="1">Non-specific serine/threonine protein kinase protein</fullName>
        <ecNumber evidence="1">2.7.11.1</ecNumber>
    </submittedName>
</protein>
<dbReference type="EMBL" id="CM037021">
    <property type="protein sequence ID" value="KAH7669499.1"/>
    <property type="molecule type" value="Genomic_DNA"/>
</dbReference>
<reference evidence="2" key="1">
    <citation type="journal article" date="2022" name="Nat. Commun.">
        <title>Chromosome evolution and the genetic basis of agronomically important traits in greater yam.</title>
        <authorList>
            <person name="Bredeson J.V."/>
            <person name="Lyons J.B."/>
            <person name="Oniyinde I.O."/>
            <person name="Okereke N.R."/>
            <person name="Kolade O."/>
            <person name="Nnabue I."/>
            <person name="Nwadili C.O."/>
            <person name="Hribova E."/>
            <person name="Parker M."/>
            <person name="Nwogha J."/>
            <person name="Shu S."/>
            <person name="Carlson J."/>
            <person name="Kariba R."/>
            <person name="Muthemba S."/>
            <person name="Knop K."/>
            <person name="Barton G.J."/>
            <person name="Sherwood A.V."/>
            <person name="Lopez-Montes A."/>
            <person name="Asiedu R."/>
            <person name="Jamnadass R."/>
            <person name="Muchugi A."/>
            <person name="Goodstein D."/>
            <person name="Egesi C.N."/>
            <person name="Featherston J."/>
            <person name="Asfaw A."/>
            <person name="Simpson G.G."/>
            <person name="Dolezel J."/>
            <person name="Hendre P.S."/>
            <person name="Van Deynze A."/>
            <person name="Kumar P.L."/>
            <person name="Obidiegwu J.E."/>
            <person name="Bhattacharjee R."/>
            <person name="Rokhsar D.S."/>
        </authorList>
    </citation>
    <scope>NUCLEOTIDE SEQUENCE [LARGE SCALE GENOMIC DNA]</scope>
    <source>
        <strain evidence="2">cv. TDa95/00328</strain>
    </source>
</reference>
<gene>
    <name evidence="1" type="ORF">IHE45_11G081900</name>
</gene>
<dbReference type="EC" id="2.7.11.1" evidence="1"/>
<comment type="caution">
    <text evidence="1">The sequence shown here is derived from an EMBL/GenBank/DDBJ whole genome shotgun (WGS) entry which is preliminary data.</text>
</comment>
<keyword evidence="2" id="KW-1185">Reference proteome</keyword>
<organism evidence="1 2">
    <name type="scientific">Dioscorea alata</name>
    <name type="common">Purple yam</name>
    <dbReference type="NCBI Taxonomy" id="55571"/>
    <lineage>
        <taxon>Eukaryota</taxon>
        <taxon>Viridiplantae</taxon>
        <taxon>Streptophyta</taxon>
        <taxon>Embryophyta</taxon>
        <taxon>Tracheophyta</taxon>
        <taxon>Spermatophyta</taxon>
        <taxon>Magnoliopsida</taxon>
        <taxon>Liliopsida</taxon>
        <taxon>Dioscoreales</taxon>
        <taxon>Dioscoreaceae</taxon>
        <taxon>Dioscorea</taxon>
    </lineage>
</organism>
<dbReference type="Proteomes" id="UP000827976">
    <property type="component" value="Chromosome 11"/>
</dbReference>